<evidence type="ECO:0000313" key="2">
    <source>
        <dbReference type="Proteomes" id="UP000247780"/>
    </source>
</evidence>
<dbReference type="Proteomes" id="UP000247780">
    <property type="component" value="Unassembled WGS sequence"/>
</dbReference>
<reference evidence="1 2" key="1">
    <citation type="submission" date="2018-04" db="EMBL/GenBank/DDBJ databases">
        <title>Active sludge and wastewater microbial communities from Klosterneuburg, Austria.</title>
        <authorList>
            <person name="Wagner M."/>
        </authorList>
    </citation>
    <scope>NUCLEOTIDE SEQUENCE [LARGE SCALE GENOMIC DNA]</scope>
    <source>
        <strain evidence="1 2">Nm 57</strain>
    </source>
</reference>
<dbReference type="RefSeq" id="WP_011630673.1">
    <property type="nucleotide sequence ID" value="NZ_QICQ01000025.1"/>
</dbReference>
<gene>
    <name evidence="1" type="ORF">C8R14_12551</name>
</gene>
<organism evidence="1 2">
    <name type="scientific">Nitrosomonas eutropha</name>
    <dbReference type="NCBI Taxonomy" id="916"/>
    <lineage>
        <taxon>Bacteria</taxon>
        <taxon>Pseudomonadati</taxon>
        <taxon>Pseudomonadota</taxon>
        <taxon>Betaproteobacteria</taxon>
        <taxon>Nitrosomonadales</taxon>
        <taxon>Nitrosomonadaceae</taxon>
        <taxon>Nitrosomonas</taxon>
    </lineage>
</organism>
<dbReference type="EMBL" id="QICQ01000025">
    <property type="protein sequence ID" value="PXV79116.1"/>
    <property type="molecule type" value="Genomic_DNA"/>
</dbReference>
<keyword evidence="2" id="KW-1185">Reference proteome</keyword>
<proteinExistence type="predicted"/>
<name>A0ABX5M688_9PROT</name>
<comment type="caution">
    <text evidence="1">The sequence shown here is derived from an EMBL/GenBank/DDBJ whole genome shotgun (WGS) entry which is preliminary data.</text>
</comment>
<evidence type="ECO:0000313" key="1">
    <source>
        <dbReference type="EMBL" id="PXV79116.1"/>
    </source>
</evidence>
<protein>
    <submittedName>
        <fullName evidence="1">Uncharacterized protein</fullName>
    </submittedName>
</protein>
<accession>A0ABX5M688</accession>
<sequence length="98" mass="11037">MKRLLENSTGKKDQKFTERAKLRLRLAAGLIGGQGRMLKLDRANFYPEMLEVIERQTPEQRDSIKTLVDWLEDYENAAKAVGISTQPLKKSKGGSDSA</sequence>